<evidence type="ECO:0000313" key="7">
    <source>
        <dbReference type="EMBL" id="KYC35409.1"/>
    </source>
</evidence>
<feature type="domain" description="RNA polymerase sigma-70 region 4" evidence="6">
    <location>
        <begin position="313"/>
        <end position="355"/>
    </location>
</feature>
<dbReference type="GO" id="GO:0003677">
    <property type="term" value="F:DNA binding"/>
    <property type="evidence" value="ECO:0007669"/>
    <property type="project" value="UniProtKB-KW"/>
</dbReference>
<dbReference type="InterPro" id="IPR013324">
    <property type="entry name" value="RNA_pol_sigma_r3/r4-like"/>
</dbReference>
<organism evidence="7 8">
    <name type="scientific">Scytonema hofmannii PCC 7110</name>
    <dbReference type="NCBI Taxonomy" id="128403"/>
    <lineage>
        <taxon>Bacteria</taxon>
        <taxon>Bacillati</taxon>
        <taxon>Cyanobacteriota</taxon>
        <taxon>Cyanophyceae</taxon>
        <taxon>Nostocales</taxon>
        <taxon>Scytonemataceae</taxon>
        <taxon>Scytonema</taxon>
    </lineage>
</organism>
<protein>
    <submittedName>
        <fullName evidence="7">Group 3/4 sigma-70 RNA polymerase sigma factor</fullName>
    </submittedName>
</protein>
<evidence type="ECO:0000256" key="4">
    <source>
        <dbReference type="ARBA" id="ARBA00023163"/>
    </source>
</evidence>
<dbReference type="NCBIfam" id="TIGR02937">
    <property type="entry name" value="sigma70-ECF"/>
    <property type="match status" value="1"/>
</dbReference>
<proteinExistence type="predicted"/>
<comment type="caution">
    <text evidence="7">The sequence shown here is derived from an EMBL/GenBank/DDBJ whole genome shotgun (WGS) entry which is preliminary data.</text>
</comment>
<dbReference type="PANTHER" id="PTHR30385:SF7">
    <property type="entry name" value="RNA POLYMERASE SIGMA FACTOR FLIA"/>
    <property type="match status" value="1"/>
</dbReference>
<evidence type="ECO:0000256" key="3">
    <source>
        <dbReference type="ARBA" id="ARBA00023125"/>
    </source>
</evidence>
<evidence type="ECO:0000313" key="8">
    <source>
        <dbReference type="Proteomes" id="UP000076925"/>
    </source>
</evidence>
<dbReference type="OrthoDB" id="527295at2"/>
<feature type="coiled-coil region" evidence="5">
    <location>
        <begin position="299"/>
        <end position="326"/>
    </location>
</feature>
<dbReference type="AlphaFoldDB" id="A0A139WSK9"/>
<dbReference type="STRING" id="128403.WA1_06175"/>
<keyword evidence="3" id="KW-0238">DNA-binding</keyword>
<keyword evidence="8" id="KW-1185">Reference proteome</keyword>
<keyword evidence="2" id="KW-0731">Sigma factor</keyword>
<dbReference type="Proteomes" id="UP000076925">
    <property type="component" value="Unassembled WGS sequence"/>
</dbReference>
<keyword evidence="1" id="KW-0805">Transcription regulation</keyword>
<dbReference type="InterPro" id="IPR007630">
    <property type="entry name" value="RNA_pol_sigma70_r4"/>
</dbReference>
<dbReference type="SUPFAM" id="SSF88946">
    <property type="entry name" value="Sigma2 domain of RNA polymerase sigma factors"/>
    <property type="match status" value="1"/>
</dbReference>
<dbReference type="PANTHER" id="PTHR30385">
    <property type="entry name" value="SIGMA FACTOR F FLAGELLAR"/>
    <property type="match status" value="1"/>
</dbReference>
<dbReference type="GO" id="GO:0006352">
    <property type="term" value="P:DNA-templated transcription initiation"/>
    <property type="evidence" value="ECO:0007669"/>
    <property type="project" value="InterPro"/>
</dbReference>
<dbReference type="InterPro" id="IPR013325">
    <property type="entry name" value="RNA_pol_sigma_r2"/>
</dbReference>
<keyword evidence="5" id="KW-0175">Coiled coil</keyword>
<name>A0A139WSK9_9CYAN</name>
<dbReference type="Gene3D" id="1.10.10.60">
    <property type="entry name" value="Homeodomain-like"/>
    <property type="match status" value="1"/>
</dbReference>
<dbReference type="EMBL" id="ANNX02000051">
    <property type="protein sequence ID" value="KYC35409.1"/>
    <property type="molecule type" value="Genomic_DNA"/>
</dbReference>
<keyword evidence="4" id="KW-0804">Transcription</keyword>
<evidence type="ECO:0000259" key="6">
    <source>
        <dbReference type="Pfam" id="PF04545"/>
    </source>
</evidence>
<sequence length="403" mass="46458">MRPRQSIVEVFSTFLQFDGDKASGWVTDPKLRRSMLACQSSQLQPETSENFWSIYWYKLWQKEATKLAEAHLSAYLQEVCYWAVQKTISSFSGVQYTASDCFQIAIARLSKVLKGFNPQVGFNLKNYASAVFSRELKEILRQQHEVDICTNWKLLRKLSQKQLIESLNNAGLTSDIIACYLLAWKCYQVEYVPQIPATGSPKFPHKPEPSIWKAIAQLYNSERHSQLNPPGAECSPETLEKWMIVCAKAARSYLYPTFTSLNAPKGENTSGELVDNLPQFAQESLFTEIIAREEELNRRSQQTQINAVLQASIAKLEQEAQAILQLYYNQGLIQQEIARQLGVKQYTVSRRLTKSREFLLKELAVWSQQELHISLNSEVFKYINTIMEEWLKIYYSHPPVQQE</sequence>
<gene>
    <name evidence="7" type="ORF">WA1_06175</name>
</gene>
<evidence type="ECO:0000256" key="5">
    <source>
        <dbReference type="SAM" id="Coils"/>
    </source>
</evidence>
<reference evidence="7 8" key="1">
    <citation type="journal article" date="2013" name="Genome Biol. Evol.">
        <title>Genomes of Stigonematalean cyanobacteria (subsection V) and the evolution of oxygenic photosynthesis from prokaryotes to plastids.</title>
        <authorList>
            <person name="Dagan T."/>
            <person name="Roettger M."/>
            <person name="Stucken K."/>
            <person name="Landan G."/>
            <person name="Koch R."/>
            <person name="Major P."/>
            <person name="Gould S.B."/>
            <person name="Goremykin V.V."/>
            <person name="Rippka R."/>
            <person name="Tandeau de Marsac N."/>
            <person name="Gugger M."/>
            <person name="Lockhart P.J."/>
            <person name="Allen J.F."/>
            <person name="Brune I."/>
            <person name="Maus I."/>
            <person name="Puhler A."/>
            <person name="Martin W.F."/>
        </authorList>
    </citation>
    <scope>NUCLEOTIDE SEQUENCE [LARGE SCALE GENOMIC DNA]</scope>
    <source>
        <strain evidence="7 8">PCC 7110</strain>
    </source>
</reference>
<dbReference type="InterPro" id="IPR014284">
    <property type="entry name" value="RNA_pol_sigma-70_dom"/>
</dbReference>
<dbReference type="Pfam" id="PF04545">
    <property type="entry name" value="Sigma70_r4"/>
    <property type="match status" value="1"/>
</dbReference>
<evidence type="ECO:0000256" key="1">
    <source>
        <dbReference type="ARBA" id="ARBA00023015"/>
    </source>
</evidence>
<accession>A0A139WSK9</accession>
<evidence type="ECO:0000256" key="2">
    <source>
        <dbReference type="ARBA" id="ARBA00023082"/>
    </source>
</evidence>
<dbReference type="GO" id="GO:0016987">
    <property type="term" value="F:sigma factor activity"/>
    <property type="evidence" value="ECO:0007669"/>
    <property type="project" value="UniProtKB-KW"/>
</dbReference>
<dbReference type="RefSeq" id="WP_017750071.1">
    <property type="nucleotide sequence ID" value="NZ_KQ976354.1"/>
</dbReference>
<dbReference type="SUPFAM" id="SSF88659">
    <property type="entry name" value="Sigma3 and sigma4 domains of RNA polymerase sigma factors"/>
    <property type="match status" value="1"/>
</dbReference>